<protein>
    <submittedName>
        <fullName evidence="5">SHSP domain-containing protein</fullName>
    </submittedName>
</protein>
<dbReference type="WBParaSite" id="PgR031_g033_t01">
    <property type="protein sequence ID" value="PgR031_g033_t01"/>
    <property type="gene ID" value="PgR031_g033"/>
</dbReference>
<dbReference type="InterPro" id="IPR001436">
    <property type="entry name" value="Alpha-crystallin/sHSP_animal"/>
</dbReference>
<dbReference type="PROSITE" id="PS01031">
    <property type="entry name" value="SHSP"/>
    <property type="match status" value="1"/>
</dbReference>
<dbReference type="GO" id="GO:0005737">
    <property type="term" value="C:cytoplasm"/>
    <property type="evidence" value="ECO:0007669"/>
    <property type="project" value="TreeGrafter"/>
</dbReference>
<evidence type="ECO:0000256" key="1">
    <source>
        <dbReference type="PROSITE-ProRule" id="PRU00285"/>
    </source>
</evidence>
<reference evidence="5" key="1">
    <citation type="submission" date="2022-11" db="UniProtKB">
        <authorList>
            <consortium name="WormBaseParasite"/>
        </authorList>
    </citation>
    <scope>IDENTIFICATION</scope>
</reference>
<dbReference type="GO" id="GO:0042026">
    <property type="term" value="P:protein refolding"/>
    <property type="evidence" value="ECO:0007669"/>
    <property type="project" value="TreeGrafter"/>
</dbReference>
<dbReference type="SUPFAM" id="SSF49764">
    <property type="entry name" value="HSP20-like chaperones"/>
    <property type="match status" value="1"/>
</dbReference>
<dbReference type="Proteomes" id="UP000887569">
    <property type="component" value="Unplaced"/>
</dbReference>
<evidence type="ECO:0000259" key="3">
    <source>
        <dbReference type="PROSITE" id="PS01031"/>
    </source>
</evidence>
<comment type="similarity">
    <text evidence="1 2">Belongs to the small heat shock protein (HSP20) family.</text>
</comment>
<dbReference type="Pfam" id="PF00011">
    <property type="entry name" value="HSP20"/>
    <property type="match status" value="1"/>
</dbReference>
<organism evidence="4 5">
    <name type="scientific">Parascaris univalens</name>
    <name type="common">Nematode worm</name>
    <dbReference type="NCBI Taxonomy" id="6257"/>
    <lineage>
        <taxon>Eukaryota</taxon>
        <taxon>Metazoa</taxon>
        <taxon>Ecdysozoa</taxon>
        <taxon>Nematoda</taxon>
        <taxon>Chromadorea</taxon>
        <taxon>Rhabditida</taxon>
        <taxon>Spirurina</taxon>
        <taxon>Ascaridomorpha</taxon>
        <taxon>Ascaridoidea</taxon>
        <taxon>Ascarididae</taxon>
        <taxon>Parascaris</taxon>
    </lineage>
</organism>
<dbReference type="CDD" id="cd06526">
    <property type="entry name" value="metazoan_ACD"/>
    <property type="match status" value="1"/>
</dbReference>
<evidence type="ECO:0000256" key="2">
    <source>
        <dbReference type="RuleBase" id="RU003616"/>
    </source>
</evidence>
<name>A0A915B988_PARUN</name>
<accession>A0A915B988</accession>
<dbReference type="GO" id="GO:0009408">
    <property type="term" value="P:response to heat"/>
    <property type="evidence" value="ECO:0007669"/>
    <property type="project" value="TreeGrafter"/>
</dbReference>
<dbReference type="InterPro" id="IPR002068">
    <property type="entry name" value="A-crystallin/Hsp20_dom"/>
</dbReference>
<dbReference type="AlphaFoldDB" id="A0A915B988"/>
<proteinExistence type="inferred from homology"/>
<dbReference type="PANTHER" id="PTHR45640:SF35">
    <property type="entry name" value="HEAT SHOCK PROTEIN HSP-12.2"/>
    <property type="match status" value="1"/>
</dbReference>
<dbReference type="InterPro" id="IPR008978">
    <property type="entry name" value="HSP20-like_chaperone"/>
</dbReference>
<dbReference type="PANTHER" id="PTHR45640">
    <property type="entry name" value="HEAT SHOCK PROTEIN HSP-12.2-RELATED"/>
    <property type="match status" value="1"/>
</dbReference>
<keyword evidence="4" id="KW-1185">Reference proteome</keyword>
<dbReference type="GO" id="GO:0005634">
    <property type="term" value="C:nucleus"/>
    <property type="evidence" value="ECO:0007669"/>
    <property type="project" value="TreeGrafter"/>
</dbReference>
<dbReference type="GO" id="GO:0051082">
    <property type="term" value="F:unfolded protein binding"/>
    <property type="evidence" value="ECO:0007669"/>
    <property type="project" value="TreeGrafter"/>
</dbReference>
<evidence type="ECO:0000313" key="4">
    <source>
        <dbReference type="Proteomes" id="UP000887569"/>
    </source>
</evidence>
<feature type="domain" description="SHSP" evidence="3">
    <location>
        <begin position="46"/>
        <end position="142"/>
    </location>
</feature>
<dbReference type="Gene3D" id="2.60.40.790">
    <property type="match status" value="1"/>
</dbReference>
<dbReference type="PRINTS" id="PR00299">
    <property type="entry name" value="ACRYSTALLIN"/>
</dbReference>
<evidence type="ECO:0000313" key="5">
    <source>
        <dbReference type="WBParaSite" id="PgR031_g033_t01"/>
    </source>
</evidence>
<sequence length="142" mass="16299">SKGNIGIRQLFHFTNKSEPLNHFSDTMGENVEVNLSSSLKQAQQWDWPLNRNDGIVEIINTDEKFEVVLEAAFFQPKEIEVKVIGDQLVVRCYHEEQTQQFGEVKREVNRCYNLPADVDKKTIKSNLTSRGHLVITAAKLKK</sequence>